<proteinExistence type="predicted"/>
<reference evidence="1 2" key="1">
    <citation type="journal article" date="2018" name="Front. Plant Sci.">
        <title>Red Clover (Trifolium pratense) and Zigzag Clover (T. medium) - A Picture of Genomic Similarities and Differences.</title>
        <authorList>
            <person name="Dluhosova J."/>
            <person name="Istvanek J."/>
            <person name="Nedelnik J."/>
            <person name="Repkova J."/>
        </authorList>
    </citation>
    <scope>NUCLEOTIDE SEQUENCE [LARGE SCALE GENOMIC DNA]</scope>
    <source>
        <strain evidence="2">cv. 10/8</strain>
        <tissue evidence="1">Leaf</tissue>
    </source>
</reference>
<protein>
    <submittedName>
        <fullName evidence="1">Uncharacterized protein</fullName>
    </submittedName>
</protein>
<dbReference type="AlphaFoldDB" id="A0A392SFD9"/>
<sequence length="51" mass="5950">MSFTDCSYEVKQMPCELVEAWDQVCLIVDVEHQLSDIDTVEWHMVAMDMPT</sequence>
<evidence type="ECO:0000313" key="1">
    <source>
        <dbReference type="EMBL" id="MCI46635.1"/>
    </source>
</evidence>
<organism evidence="1 2">
    <name type="scientific">Trifolium medium</name>
    <dbReference type="NCBI Taxonomy" id="97028"/>
    <lineage>
        <taxon>Eukaryota</taxon>
        <taxon>Viridiplantae</taxon>
        <taxon>Streptophyta</taxon>
        <taxon>Embryophyta</taxon>
        <taxon>Tracheophyta</taxon>
        <taxon>Spermatophyta</taxon>
        <taxon>Magnoliopsida</taxon>
        <taxon>eudicotyledons</taxon>
        <taxon>Gunneridae</taxon>
        <taxon>Pentapetalae</taxon>
        <taxon>rosids</taxon>
        <taxon>fabids</taxon>
        <taxon>Fabales</taxon>
        <taxon>Fabaceae</taxon>
        <taxon>Papilionoideae</taxon>
        <taxon>50 kb inversion clade</taxon>
        <taxon>NPAAA clade</taxon>
        <taxon>Hologalegina</taxon>
        <taxon>IRL clade</taxon>
        <taxon>Trifolieae</taxon>
        <taxon>Trifolium</taxon>
    </lineage>
</organism>
<comment type="caution">
    <text evidence="1">The sequence shown here is derived from an EMBL/GenBank/DDBJ whole genome shotgun (WGS) entry which is preliminary data.</text>
</comment>
<keyword evidence="2" id="KW-1185">Reference proteome</keyword>
<dbReference type="EMBL" id="LXQA010360233">
    <property type="protein sequence ID" value="MCI46635.1"/>
    <property type="molecule type" value="Genomic_DNA"/>
</dbReference>
<dbReference type="Proteomes" id="UP000265520">
    <property type="component" value="Unassembled WGS sequence"/>
</dbReference>
<name>A0A392SFD9_9FABA</name>
<accession>A0A392SFD9</accession>
<feature type="non-terminal residue" evidence="1">
    <location>
        <position position="51"/>
    </location>
</feature>
<evidence type="ECO:0000313" key="2">
    <source>
        <dbReference type="Proteomes" id="UP000265520"/>
    </source>
</evidence>